<proteinExistence type="predicted"/>
<reference evidence="2 3" key="1">
    <citation type="submission" date="2020-03" db="EMBL/GenBank/DDBJ databases">
        <title>Vagococcus sp. nov., isolated from beetles.</title>
        <authorList>
            <person name="Hyun D.-W."/>
            <person name="Bae J.-W."/>
        </authorList>
    </citation>
    <scope>NUCLEOTIDE SEQUENCE [LARGE SCALE GENOMIC DNA]</scope>
    <source>
        <strain evidence="2 3">HDW17B</strain>
    </source>
</reference>
<evidence type="ECO:0000256" key="1">
    <source>
        <dbReference type="SAM" id="Phobius"/>
    </source>
</evidence>
<keyword evidence="3" id="KW-1185">Reference proteome</keyword>
<protein>
    <recommendedName>
        <fullName evidence="4">Type II secretion system protein</fullName>
    </recommendedName>
</protein>
<accession>A0A6G8ARL4</accession>
<name>A0A6G8ARL4_9ENTE</name>
<keyword evidence="1" id="KW-1133">Transmembrane helix</keyword>
<sequence>MKKISNNDGYLLLECMVAMFIIVTSILFLMSTMIFLLEEVRDKQKELEVATQAYEMAAFKQNGLVDETLIRKKAIDNNILIKEWNKKSIRIESEEVLLEIKRK</sequence>
<feature type="transmembrane region" description="Helical" evidence="1">
    <location>
        <begin position="16"/>
        <end position="37"/>
    </location>
</feature>
<dbReference type="EMBL" id="CP049887">
    <property type="protein sequence ID" value="QIL47704.1"/>
    <property type="molecule type" value="Genomic_DNA"/>
</dbReference>
<dbReference type="Proteomes" id="UP000501747">
    <property type="component" value="Chromosome"/>
</dbReference>
<dbReference type="RefSeq" id="WP_166033876.1">
    <property type="nucleotide sequence ID" value="NZ_CP049887.1"/>
</dbReference>
<organism evidence="2 3">
    <name type="scientific">Vagococcus hydrophili</name>
    <dbReference type="NCBI Taxonomy" id="2714947"/>
    <lineage>
        <taxon>Bacteria</taxon>
        <taxon>Bacillati</taxon>
        <taxon>Bacillota</taxon>
        <taxon>Bacilli</taxon>
        <taxon>Lactobacillales</taxon>
        <taxon>Enterococcaceae</taxon>
        <taxon>Vagococcus</taxon>
    </lineage>
</organism>
<evidence type="ECO:0008006" key="4">
    <source>
        <dbReference type="Google" id="ProtNLM"/>
    </source>
</evidence>
<keyword evidence="1" id="KW-0812">Transmembrane</keyword>
<keyword evidence="1" id="KW-0472">Membrane</keyword>
<evidence type="ECO:0000313" key="2">
    <source>
        <dbReference type="EMBL" id="QIL47704.1"/>
    </source>
</evidence>
<evidence type="ECO:0000313" key="3">
    <source>
        <dbReference type="Proteomes" id="UP000501747"/>
    </source>
</evidence>
<dbReference type="AlphaFoldDB" id="A0A6G8ARL4"/>
<dbReference type="KEGG" id="vhy:G7082_03705"/>
<gene>
    <name evidence="2" type="ORF">G7082_03705</name>
</gene>